<organism evidence="1 2">
    <name type="scientific">Aeromicrobium chenweiae</name>
    <dbReference type="NCBI Taxonomy" id="2079793"/>
    <lineage>
        <taxon>Bacteria</taxon>
        <taxon>Bacillati</taxon>
        <taxon>Actinomycetota</taxon>
        <taxon>Actinomycetes</taxon>
        <taxon>Propionibacteriales</taxon>
        <taxon>Nocardioidaceae</taxon>
        <taxon>Aeromicrobium</taxon>
    </lineage>
</organism>
<reference evidence="2" key="1">
    <citation type="submission" date="2018-01" db="EMBL/GenBank/DDBJ databases">
        <authorList>
            <person name="Li J."/>
        </authorList>
    </citation>
    <scope>NUCLEOTIDE SEQUENCE [LARGE SCALE GENOMIC DNA]</scope>
    <source>
        <strain evidence="2">592</strain>
    </source>
</reference>
<gene>
    <name evidence="1" type="ORF">C3E78_05960</name>
</gene>
<evidence type="ECO:0000313" key="2">
    <source>
        <dbReference type="Proteomes" id="UP000244384"/>
    </source>
</evidence>
<dbReference type="AlphaFoldDB" id="A0A2S0WKG1"/>
<accession>A0A5F2ESP5</accession>
<name>A0A2S0WKG1_9ACTN</name>
<dbReference type="EMBL" id="CP026952">
    <property type="protein sequence ID" value="AWB91787.1"/>
    <property type="molecule type" value="Genomic_DNA"/>
</dbReference>
<dbReference type="InterPro" id="IPR029039">
    <property type="entry name" value="Flavoprotein-like_sf"/>
</dbReference>
<dbReference type="RefSeq" id="WP_108577433.1">
    <property type="nucleotide sequence ID" value="NZ_CP026952.1"/>
</dbReference>
<proteinExistence type="predicted"/>
<dbReference type="SUPFAM" id="SSF52218">
    <property type="entry name" value="Flavoproteins"/>
    <property type="match status" value="1"/>
</dbReference>
<sequence>MARLLIVHHSPTPNLAAILDSVVAGATHEDIEGVEVLVRQALLATVEDVLSADGYIIGTSANIGYISGAVKHFFDQTFDQASQDPRKTPFSYYVHGRSDTSGAERAMESISTGLGWVKVSEPVCFLGEPTPDHLAAVSQLGSTVAATLAS</sequence>
<dbReference type="Gene3D" id="3.40.50.360">
    <property type="match status" value="1"/>
</dbReference>
<dbReference type="KEGG" id="aez:C3E78_05960"/>
<evidence type="ECO:0000313" key="1">
    <source>
        <dbReference type="EMBL" id="AWB91787.1"/>
    </source>
</evidence>
<dbReference type="OrthoDB" id="5736081at2"/>
<keyword evidence="2" id="KW-1185">Reference proteome</keyword>
<protein>
    <submittedName>
        <fullName evidence="1">Flavodoxin</fullName>
    </submittedName>
</protein>
<accession>A0A2S0WKG1</accession>
<dbReference type="Proteomes" id="UP000244384">
    <property type="component" value="Chromosome"/>
</dbReference>